<dbReference type="Proteomes" id="UP000436016">
    <property type="component" value="Unassembled WGS sequence"/>
</dbReference>
<dbReference type="GO" id="GO:0006355">
    <property type="term" value="P:regulation of DNA-templated transcription"/>
    <property type="evidence" value="ECO:0007669"/>
    <property type="project" value="InterPro"/>
</dbReference>
<keyword evidence="2" id="KW-0238">DNA-binding</keyword>
<dbReference type="InterPro" id="IPR005143">
    <property type="entry name" value="TF_LuxR_autoind-bd_dom"/>
</dbReference>
<evidence type="ECO:0000259" key="4">
    <source>
        <dbReference type="Pfam" id="PF03472"/>
    </source>
</evidence>
<dbReference type="InterPro" id="IPR016032">
    <property type="entry name" value="Sig_transdc_resp-reg_C-effctor"/>
</dbReference>
<dbReference type="Pfam" id="PF03472">
    <property type="entry name" value="Autoind_bind"/>
    <property type="match status" value="1"/>
</dbReference>
<dbReference type="InterPro" id="IPR036388">
    <property type="entry name" value="WH-like_DNA-bd_sf"/>
</dbReference>
<evidence type="ECO:0000256" key="2">
    <source>
        <dbReference type="ARBA" id="ARBA00023125"/>
    </source>
</evidence>
<dbReference type="RefSeq" id="WP_160852028.1">
    <property type="nucleotide sequence ID" value="NZ_WUWG01000001.1"/>
</dbReference>
<dbReference type="SUPFAM" id="SSF46894">
    <property type="entry name" value="C-terminal effector domain of the bipartite response regulators"/>
    <property type="match status" value="1"/>
</dbReference>
<evidence type="ECO:0000256" key="3">
    <source>
        <dbReference type="ARBA" id="ARBA00023163"/>
    </source>
</evidence>
<evidence type="ECO:0000256" key="1">
    <source>
        <dbReference type="ARBA" id="ARBA00023015"/>
    </source>
</evidence>
<dbReference type="Gene3D" id="1.10.10.10">
    <property type="entry name" value="Winged helix-like DNA-binding domain superfamily/Winged helix DNA-binding domain"/>
    <property type="match status" value="1"/>
</dbReference>
<organism evidence="5 6">
    <name type="scientific">Oceanomicrobium pacificus</name>
    <dbReference type="NCBI Taxonomy" id="2692916"/>
    <lineage>
        <taxon>Bacteria</taxon>
        <taxon>Pseudomonadati</taxon>
        <taxon>Pseudomonadota</taxon>
        <taxon>Alphaproteobacteria</taxon>
        <taxon>Rhodobacterales</taxon>
        <taxon>Paracoccaceae</taxon>
        <taxon>Oceanomicrobium</taxon>
    </lineage>
</organism>
<accession>A0A6B0TTI3</accession>
<keyword evidence="6" id="KW-1185">Reference proteome</keyword>
<dbReference type="SUPFAM" id="SSF75516">
    <property type="entry name" value="Pheromone-binding domain of LuxR-like quorum-sensing transcription factors"/>
    <property type="match status" value="1"/>
</dbReference>
<reference evidence="5 6" key="1">
    <citation type="submission" date="2019-12" db="EMBL/GenBank/DDBJ databases">
        <title>Strain KN286 was isolated from seawater, which was collected from Caroline Seamount in the tropical western Pacific.</title>
        <authorList>
            <person name="Wang Q."/>
        </authorList>
    </citation>
    <scope>NUCLEOTIDE SEQUENCE [LARGE SCALE GENOMIC DNA]</scope>
    <source>
        <strain evidence="5 6">KN286</strain>
    </source>
</reference>
<sequence>MDRQALKNDCLEIVAAAADRGYVLYLGHETDIRNALSTYPEAWTDRYVAKGYLAVDPVLQWMSAHIGQATWAQLQDQQIEAQAAFFEDAAAHGLQNGTIISAALNGDKVACSLSHTADALPQDVCDEIRRALLLYLALSPAPKPPSETKPEIYFLSACSQGLTDKEIGQMMGLSSVKLRQLKQAAIEKFDAKSLGQAVAFAVGRII</sequence>
<evidence type="ECO:0000313" key="5">
    <source>
        <dbReference type="EMBL" id="MXU64544.1"/>
    </source>
</evidence>
<dbReference type="Gene3D" id="3.30.450.80">
    <property type="entry name" value="Transcription factor LuxR-like, autoinducer-binding domain"/>
    <property type="match status" value="1"/>
</dbReference>
<evidence type="ECO:0000313" key="6">
    <source>
        <dbReference type="Proteomes" id="UP000436016"/>
    </source>
</evidence>
<comment type="caution">
    <text evidence="5">The sequence shown here is derived from an EMBL/GenBank/DDBJ whole genome shotgun (WGS) entry which is preliminary data.</text>
</comment>
<gene>
    <name evidence="5" type="ORF">GSH16_03725</name>
</gene>
<feature type="domain" description="Transcription factor LuxR-like autoinducer-binding" evidence="4">
    <location>
        <begin position="36"/>
        <end position="136"/>
    </location>
</feature>
<keyword evidence="3" id="KW-0804">Transcription</keyword>
<dbReference type="InterPro" id="IPR036693">
    <property type="entry name" value="TF_LuxR_autoind-bd_dom_sf"/>
</dbReference>
<name>A0A6B0TTI3_9RHOB</name>
<keyword evidence="1" id="KW-0805">Transcription regulation</keyword>
<proteinExistence type="predicted"/>
<dbReference type="GO" id="GO:0003677">
    <property type="term" value="F:DNA binding"/>
    <property type="evidence" value="ECO:0007669"/>
    <property type="project" value="UniProtKB-KW"/>
</dbReference>
<dbReference type="EMBL" id="WUWG01000001">
    <property type="protein sequence ID" value="MXU64544.1"/>
    <property type="molecule type" value="Genomic_DNA"/>
</dbReference>
<protein>
    <recommendedName>
        <fullName evidence="4">Transcription factor LuxR-like autoinducer-binding domain-containing protein</fullName>
    </recommendedName>
</protein>
<dbReference type="AlphaFoldDB" id="A0A6B0TTI3"/>